<accession>A0A183LRY6</accession>
<sequence>MELIKRERDDFNEKFNETKSDLTEKIHQLHTLEAEKAKSHIEEIKRLNTDLDDLKHHVGYLQNTIKNRENRIETTEKESMAFDSSQQETMNRGFVLLDTCQQGVPVISRELVLPGGFYSVSLASQYLRDFISLEELYERTINN</sequence>
<name>A0A183LRY6_9TREM</name>
<keyword evidence="2" id="KW-1185">Reference proteome</keyword>
<evidence type="ECO:0000313" key="2">
    <source>
        <dbReference type="Proteomes" id="UP000277204"/>
    </source>
</evidence>
<protein>
    <submittedName>
        <fullName evidence="1">Uncharacterized protein</fullName>
    </submittedName>
</protein>
<reference evidence="1 2" key="1">
    <citation type="submission" date="2018-11" db="EMBL/GenBank/DDBJ databases">
        <authorList>
            <consortium name="Pathogen Informatics"/>
        </authorList>
    </citation>
    <scope>NUCLEOTIDE SEQUENCE [LARGE SCALE GENOMIC DNA]</scope>
    <source>
        <strain evidence="1 2">Zambia</strain>
    </source>
</reference>
<dbReference type="Proteomes" id="UP000277204">
    <property type="component" value="Unassembled WGS sequence"/>
</dbReference>
<gene>
    <name evidence="1" type="ORF">SMRZ_LOCUS6561</name>
</gene>
<dbReference type="EMBL" id="UZAI01002465">
    <property type="protein sequence ID" value="VDO71839.1"/>
    <property type="molecule type" value="Genomic_DNA"/>
</dbReference>
<organism evidence="1 2">
    <name type="scientific">Schistosoma margrebowiei</name>
    <dbReference type="NCBI Taxonomy" id="48269"/>
    <lineage>
        <taxon>Eukaryota</taxon>
        <taxon>Metazoa</taxon>
        <taxon>Spiralia</taxon>
        <taxon>Lophotrochozoa</taxon>
        <taxon>Platyhelminthes</taxon>
        <taxon>Trematoda</taxon>
        <taxon>Digenea</taxon>
        <taxon>Strigeidida</taxon>
        <taxon>Schistosomatoidea</taxon>
        <taxon>Schistosomatidae</taxon>
        <taxon>Schistosoma</taxon>
    </lineage>
</organism>
<evidence type="ECO:0000313" key="1">
    <source>
        <dbReference type="EMBL" id="VDO71839.1"/>
    </source>
</evidence>
<dbReference type="AlphaFoldDB" id="A0A183LRY6"/>
<proteinExistence type="predicted"/>